<feature type="domain" description="Protein export membrane protein SecD/SecF C-terminal" evidence="11">
    <location>
        <begin position="128"/>
        <end position="303"/>
    </location>
</feature>
<evidence type="ECO:0000256" key="7">
    <source>
        <dbReference type="ARBA" id="ARBA00022989"/>
    </source>
</evidence>
<dbReference type="InterPro" id="IPR048634">
    <property type="entry name" value="SecD_SecF_C"/>
</dbReference>
<evidence type="ECO:0000256" key="8">
    <source>
        <dbReference type="ARBA" id="ARBA00023010"/>
    </source>
</evidence>
<feature type="transmembrane region" description="Helical" evidence="10">
    <location>
        <begin position="145"/>
        <end position="166"/>
    </location>
</feature>
<dbReference type="OrthoDB" id="9805019at2"/>
<dbReference type="InterPro" id="IPR022813">
    <property type="entry name" value="SecD/SecF_arch_bac"/>
</dbReference>
<sequence length="305" mass="34467">MASFNFNLIKNKNNIFGFSSFLILLSLIGIIYSTFNTSFKKPINLGMDFIGGNELRIERICEKECKNISPDLVIEKLKKFSNNKKLLNNIKLQIQNNNSLISIRTPYLTIEESNYLISNVDEVLGPLNYESKNSRIIGPKLGKKLLINCATSLLVSLFAISLYISIRFDKKYALFALLALFHDLFIVFGIFSWLGVLVSIEVNSLFAVSLLTIAGYSVNDTVVIFDRIRENLKQNPEDFNNTIQISVNESFRRTLFTSITTLIPLLTLMIFGSYSLFWFSVSLSLGILIGSYSSILLAPSFLIKD</sequence>
<dbReference type="GO" id="GO:0015450">
    <property type="term" value="F:protein-transporting ATPase activity"/>
    <property type="evidence" value="ECO:0007669"/>
    <property type="project" value="InterPro"/>
</dbReference>
<keyword evidence="6" id="KW-0653">Protein transport</keyword>
<evidence type="ECO:0000256" key="1">
    <source>
        <dbReference type="ARBA" id="ARBA00004651"/>
    </source>
</evidence>
<keyword evidence="9 10" id="KW-0472">Membrane</keyword>
<dbReference type="GeneID" id="60201571"/>
<dbReference type="eggNOG" id="COG0341">
    <property type="taxonomic scope" value="Bacteria"/>
</dbReference>
<dbReference type="SUPFAM" id="SSF82866">
    <property type="entry name" value="Multidrug efflux transporter AcrB transmembrane domain"/>
    <property type="match status" value="1"/>
</dbReference>
<accession>A2BWQ7</accession>
<evidence type="ECO:0000256" key="4">
    <source>
        <dbReference type="ARBA" id="ARBA00022475"/>
    </source>
</evidence>
<proteinExistence type="predicted"/>
<keyword evidence="3" id="KW-0813">Transport</keyword>
<keyword evidence="7 10" id="KW-1133">Transmembrane helix</keyword>
<evidence type="ECO:0000313" key="13">
    <source>
        <dbReference type="Proteomes" id="UP000001589"/>
    </source>
</evidence>
<dbReference type="HOGENOM" id="CLU_050012_0_0_3"/>
<dbReference type="Gene3D" id="1.20.1640.10">
    <property type="entry name" value="Multidrug efflux transporter AcrB transmembrane domain"/>
    <property type="match status" value="1"/>
</dbReference>
<evidence type="ECO:0000259" key="11">
    <source>
        <dbReference type="Pfam" id="PF02355"/>
    </source>
</evidence>
<dbReference type="RefSeq" id="WP_011820319.1">
    <property type="nucleotide sequence ID" value="NC_008817.1"/>
</dbReference>
<evidence type="ECO:0000256" key="3">
    <source>
        <dbReference type="ARBA" id="ARBA00022448"/>
    </source>
</evidence>
<name>A2BWQ7_PROM5</name>
<evidence type="ECO:0000256" key="2">
    <source>
        <dbReference type="ARBA" id="ARBA00015792"/>
    </source>
</evidence>
<feature type="transmembrane region" description="Helical" evidence="10">
    <location>
        <begin position="255"/>
        <end position="277"/>
    </location>
</feature>
<feature type="transmembrane region" description="Helical" evidence="10">
    <location>
        <begin position="283"/>
        <end position="303"/>
    </location>
</feature>
<dbReference type="NCBIfam" id="TIGR00916">
    <property type="entry name" value="2A0604s01"/>
    <property type="match status" value="1"/>
</dbReference>
<dbReference type="STRING" id="167542.P9515_10111"/>
<dbReference type="NCBIfam" id="TIGR00966">
    <property type="entry name" value="transloc_SecF"/>
    <property type="match status" value="1"/>
</dbReference>
<dbReference type="AlphaFoldDB" id="A2BWQ7"/>
<feature type="transmembrane region" description="Helical" evidence="10">
    <location>
        <begin position="172"/>
        <end position="196"/>
    </location>
</feature>
<dbReference type="PANTHER" id="PTHR30081:SF8">
    <property type="entry name" value="PROTEIN TRANSLOCASE SUBUNIT SECF"/>
    <property type="match status" value="1"/>
</dbReference>
<keyword evidence="8" id="KW-0811">Translocation</keyword>
<dbReference type="InterPro" id="IPR005665">
    <property type="entry name" value="SecF_bac"/>
</dbReference>
<dbReference type="PRINTS" id="PR01755">
    <property type="entry name" value="SECFTRNLCASE"/>
</dbReference>
<dbReference type="Proteomes" id="UP000001589">
    <property type="component" value="Chromosome"/>
</dbReference>
<gene>
    <name evidence="12" type="primary">secF</name>
    <name evidence="12" type="ordered locus">P9515_10111</name>
</gene>
<evidence type="ECO:0000256" key="6">
    <source>
        <dbReference type="ARBA" id="ARBA00022927"/>
    </source>
</evidence>
<dbReference type="Pfam" id="PF02355">
    <property type="entry name" value="SecD_SecF_C"/>
    <property type="match status" value="1"/>
</dbReference>
<keyword evidence="5 10" id="KW-0812">Transmembrane</keyword>
<protein>
    <recommendedName>
        <fullName evidence="2">Protein translocase subunit SecF</fullName>
    </recommendedName>
</protein>
<dbReference type="InterPro" id="IPR022645">
    <property type="entry name" value="SecD/SecF_bac"/>
</dbReference>
<reference evidence="12 13" key="1">
    <citation type="journal article" date="2007" name="PLoS Genet.">
        <title>Patterns and implications of gene gain and loss in the evolution of Prochlorococcus.</title>
        <authorList>
            <person name="Kettler G.C."/>
            <person name="Martiny A.C."/>
            <person name="Huang K."/>
            <person name="Zucker J."/>
            <person name="Coleman M.L."/>
            <person name="Rodrigue S."/>
            <person name="Chen F."/>
            <person name="Lapidus A."/>
            <person name="Ferriera S."/>
            <person name="Johnson J."/>
            <person name="Steglich C."/>
            <person name="Church G.M."/>
            <person name="Richardson P."/>
            <person name="Chisholm S.W."/>
        </authorList>
    </citation>
    <scope>NUCLEOTIDE SEQUENCE [LARGE SCALE GENOMIC DNA]</scope>
    <source>
        <strain evidence="12 13">MIT 9515</strain>
    </source>
</reference>
<comment type="subcellular location">
    <subcellularLocation>
        <location evidence="1">Cell membrane</location>
        <topology evidence="1">Multi-pass membrane protein</topology>
    </subcellularLocation>
</comment>
<dbReference type="KEGG" id="pmc:P9515_10111"/>
<dbReference type="GO" id="GO:0006886">
    <property type="term" value="P:intracellular protein transport"/>
    <property type="evidence" value="ECO:0007669"/>
    <property type="project" value="InterPro"/>
</dbReference>
<keyword evidence="4" id="KW-1003">Cell membrane</keyword>
<organism evidence="12 13">
    <name type="scientific">Prochlorococcus marinus (strain MIT 9515)</name>
    <dbReference type="NCBI Taxonomy" id="167542"/>
    <lineage>
        <taxon>Bacteria</taxon>
        <taxon>Bacillati</taxon>
        <taxon>Cyanobacteriota</taxon>
        <taxon>Cyanophyceae</taxon>
        <taxon>Synechococcales</taxon>
        <taxon>Prochlorococcaceae</taxon>
        <taxon>Prochlorococcus</taxon>
    </lineage>
</organism>
<feature type="transmembrane region" description="Helical" evidence="10">
    <location>
        <begin position="15"/>
        <end position="35"/>
    </location>
</feature>
<evidence type="ECO:0000256" key="9">
    <source>
        <dbReference type="ARBA" id="ARBA00023136"/>
    </source>
</evidence>
<dbReference type="EMBL" id="CP000552">
    <property type="protein sequence ID" value="ABM72218.1"/>
    <property type="molecule type" value="Genomic_DNA"/>
</dbReference>
<dbReference type="InterPro" id="IPR055344">
    <property type="entry name" value="SecD_SecF_C_bact"/>
</dbReference>
<dbReference type="GO" id="GO:0005886">
    <property type="term" value="C:plasma membrane"/>
    <property type="evidence" value="ECO:0007669"/>
    <property type="project" value="UniProtKB-SubCell"/>
</dbReference>
<evidence type="ECO:0000313" key="12">
    <source>
        <dbReference type="EMBL" id="ABM72218.1"/>
    </source>
</evidence>
<evidence type="ECO:0000256" key="10">
    <source>
        <dbReference type="SAM" id="Phobius"/>
    </source>
</evidence>
<dbReference type="PANTHER" id="PTHR30081">
    <property type="entry name" value="PROTEIN-EXPORT MEMBRANE PROTEIN SEC"/>
    <property type="match status" value="1"/>
</dbReference>
<evidence type="ECO:0000256" key="5">
    <source>
        <dbReference type="ARBA" id="ARBA00022692"/>
    </source>
</evidence>